<proteinExistence type="predicted"/>
<organism evidence="1">
    <name type="scientific">Brassica oleracea</name>
    <name type="common">Wild cabbage</name>
    <dbReference type="NCBI Taxonomy" id="3712"/>
    <lineage>
        <taxon>Eukaryota</taxon>
        <taxon>Viridiplantae</taxon>
        <taxon>Streptophyta</taxon>
        <taxon>Embryophyta</taxon>
        <taxon>Tracheophyta</taxon>
        <taxon>Spermatophyta</taxon>
        <taxon>Magnoliopsida</taxon>
        <taxon>eudicotyledons</taxon>
        <taxon>Gunneridae</taxon>
        <taxon>Pentapetalae</taxon>
        <taxon>rosids</taxon>
        <taxon>malvids</taxon>
        <taxon>Brassicales</taxon>
        <taxon>Brassicaceae</taxon>
        <taxon>Brassiceae</taxon>
        <taxon>Brassica</taxon>
    </lineage>
</organism>
<accession>A0A3P6EAB7</accession>
<protein>
    <submittedName>
        <fullName evidence="1">Uncharacterized protein</fullName>
    </submittedName>
</protein>
<name>A0A3P6EAB7_BRAOL</name>
<dbReference type="EMBL" id="LR031875">
    <property type="protein sequence ID" value="VDD32224.1"/>
    <property type="molecule type" value="Genomic_DNA"/>
</dbReference>
<reference evidence="1" key="1">
    <citation type="submission" date="2018-11" db="EMBL/GenBank/DDBJ databases">
        <authorList>
            <consortium name="Genoscope - CEA"/>
            <person name="William W."/>
        </authorList>
    </citation>
    <scope>NUCLEOTIDE SEQUENCE</scope>
</reference>
<evidence type="ECO:0000313" key="1">
    <source>
        <dbReference type="EMBL" id="VDD32224.1"/>
    </source>
</evidence>
<gene>
    <name evidence="1" type="ORF">BOLC9T57547H</name>
</gene>
<dbReference type="AlphaFoldDB" id="A0A3P6EAB7"/>
<sequence>MLGPHIGPSIRPRRWDLPSNPNCSIEDLQIVYTFLRWEAVSSDCGHKAHDVKKGDKPMVSVEEKVDCCFLGRSHGQLYSLHHVLL</sequence>